<keyword evidence="1" id="KW-0175">Coiled coil</keyword>
<dbReference type="GO" id="GO:0030010">
    <property type="term" value="P:establishment of cell polarity"/>
    <property type="evidence" value="ECO:0007669"/>
    <property type="project" value="TreeGrafter"/>
</dbReference>
<feature type="coiled-coil region" evidence="1">
    <location>
        <begin position="374"/>
        <end position="401"/>
    </location>
</feature>
<dbReference type="InterPro" id="IPR053793">
    <property type="entry name" value="PB1-like"/>
</dbReference>
<feature type="compositionally biased region" description="Low complexity" evidence="2">
    <location>
        <begin position="616"/>
        <end position="630"/>
    </location>
</feature>
<dbReference type="PROSITE" id="PS50010">
    <property type="entry name" value="DH_2"/>
    <property type="match status" value="1"/>
</dbReference>
<dbReference type="PROSITE" id="PS51745">
    <property type="entry name" value="PB1"/>
    <property type="match status" value="1"/>
</dbReference>
<name>A0A7G6E948_HYPMA</name>
<feature type="compositionally biased region" description="Low complexity" evidence="2">
    <location>
        <begin position="184"/>
        <end position="195"/>
    </location>
</feature>
<feature type="compositionally biased region" description="Acidic residues" evidence="2">
    <location>
        <begin position="676"/>
        <end position="686"/>
    </location>
</feature>
<dbReference type="Gene3D" id="2.30.29.30">
    <property type="entry name" value="Pleckstrin-homology domain (PH domain)/Phosphotyrosine-binding domain (PTB)"/>
    <property type="match status" value="1"/>
</dbReference>
<dbReference type="InterPro" id="IPR010481">
    <property type="entry name" value="Cdc24/Scd1_N"/>
</dbReference>
<dbReference type="CDD" id="cd13246">
    <property type="entry name" value="PH_Scd1"/>
    <property type="match status" value="1"/>
</dbReference>
<evidence type="ECO:0000313" key="5">
    <source>
        <dbReference type="EMBL" id="QNB56520.1"/>
    </source>
</evidence>
<dbReference type="PANTHER" id="PTHR47339:SF1">
    <property type="entry name" value="CELL DIVISION CONTROL PROTEIN 24"/>
    <property type="match status" value="1"/>
</dbReference>
<feature type="compositionally biased region" description="Low complexity" evidence="2">
    <location>
        <begin position="800"/>
        <end position="812"/>
    </location>
</feature>
<dbReference type="Pfam" id="PF15411">
    <property type="entry name" value="PH_10"/>
    <property type="match status" value="1"/>
</dbReference>
<dbReference type="GO" id="GO:0043332">
    <property type="term" value="C:mating projection tip"/>
    <property type="evidence" value="ECO:0007669"/>
    <property type="project" value="TreeGrafter"/>
</dbReference>
<sequence>MASVAGRKKSIVSSAGLQIDTPVAHNTLLNKAASQSTSLYQQCSALRSRLMRIRGFSYYFSLASTDDSRQSTDPVTQLWDLFSLGIPLCYIFDTLSQDQGFTKINNSQFNQDEYDANPDKPRKRAIALFAMQIRTDRVTHSIPGVEPFTVTDLWDRNSTDGLVKVINTVTAIVDHLPPDAFEESQSSDPSLISSHDSYDSASEPSTQPPANAQESARNNIIREMVETERKYVQDLEVMQKYSNALSQANIIDQDTIHLLFPNLNKLLNFQRKFLIRLESTAELPWQSQRWGQHFLESEDEFVVYEPYCANYTSASELMLANEQNLTALNHLINVKGELPAFLIKPIQRVCKYPLLLDSLIKACSASGYQHFDELKRGSEAAKRITDKINEAQRRAENELTVKSLYSRIDDWKGHHLENFGELLLDDIFVVTKSDIDREYHVFLFEKIILCCKEAVPAIPGGGRGKVGKSNSILKKQAAPPPLTLPGGVGQPIKKSTPLLLKGRIFLGNVTQATPVPPRMSNNPAIPTHYPLAVWWKGDDDLEFFTLRCRREDQMRQWEAQINRLIKESAQRRASERNNNGMARIAALASAANSTNPAGVVPRNVVKTQQPPYSAPQSMYSTQSSMSAASSRGPRTPYGSEEPLVAVANGSSTSTSTNGSSTYANGPQGYPPHDGFEFEPDEDDFEDYPPSSTSSYAPPSSGRGTPVGYRRNNAMSMPPERDAFPGYDRPRAQTEDTNGPVMAQWRNGLPPVPVPQHLYQQQLQQQQQQVYPSTNGIQRPHNGRMNSAMSTNSYMSDSSFGNTGTANAAGGPRARPPLRSKFSSTKLQSIYDNGGEFRNSKGGSTPTMSNLSGQPITNRSRSASQPVAYVPKTVPPPMPQWSTGGRAGAGAGAGGVTDKRGSGSSQSTGESSDYSPNSSSPVTPFGSSESSLGGVVGIRSSRSQYFEGVPQGPGSGMGVGVGGSQSHGLPVKVKVHFHEDIFVIQVARSTEYDDLVEKVGRKIRLCGPRRDDGPLRVKYKDEDGDMVSLGSTEDVQMAFEQYRPGGQVTLFVT</sequence>
<proteinExistence type="evidence at transcript level"/>
<feature type="compositionally biased region" description="Low complexity" evidence="2">
    <location>
        <begin position="901"/>
        <end position="932"/>
    </location>
</feature>
<dbReference type="Pfam" id="PF00621">
    <property type="entry name" value="RhoGEF"/>
    <property type="match status" value="1"/>
</dbReference>
<dbReference type="SUPFAM" id="SSF54277">
    <property type="entry name" value="CAD &amp; PB1 domains"/>
    <property type="match status" value="1"/>
</dbReference>
<dbReference type="InterPro" id="IPR035899">
    <property type="entry name" value="DBL_dom_sf"/>
</dbReference>
<dbReference type="SMART" id="SM00325">
    <property type="entry name" value="RhoGEF"/>
    <property type="match status" value="1"/>
</dbReference>
<evidence type="ECO:0000259" key="3">
    <source>
        <dbReference type="PROSITE" id="PS50010"/>
    </source>
</evidence>
<feature type="compositionally biased region" description="Polar residues" evidence="2">
    <location>
        <begin position="840"/>
        <end position="864"/>
    </location>
</feature>
<feature type="compositionally biased region" description="Gly residues" evidence="2">
    <location>
        <begin position="884"/>
        <end position="894"/>
    </location>
</feature>
<feature type="compositionally biased region" description="Polar residues" evidence="2">
    <location>
        <begin position="787"/>
        <end position="799"/>
    </location>
</feature>
<evidence type="ECO:0000256" key="2">
    <source>
        <dbReference type="SAM" id="MobiDB-lite"/>
    </source>
</evidence>
<feature type="compositionally biased region" description="Low complexity" evidence="2">
    <location>
        <begin position="648"/>
        <end position="661"/>
    </location>
</feature>
<dbReference type="GO" id="GO:0031106">
    <property type="term" value="P:septin ring organization"/>
    <property type="evidence" value="ECO:0007669"/>
    <property type="project" value="TreeGrafter"/>
</dbReference>
<dbReference type="InterPro" id="IPR000219">
    <property type="entry name" value="DH_dom"/>
</dbReference>
<dbReference type="InterPro" id="IPR000270">
    <property type="entry name" value="PB1_dom"/>
</dbReference>
<dbReference type="PANTHER" id="PTHR47339">
    <property type="entry name" value="CELL DIVISION CONTROL PROTEIN 24"/>
    <property type="match status" value="1"/>
</dbReference>
<feature type="region of interest" description="Disordered" evidence="2">
    <location>
        <begin position="179"/>
        <end position="217"/>
    </location>
</feature>
<feature type="compositionally biased region" description="Polar residues" evidence="2">
    <location>
        <begin position="605"/>
        <end position="615"/>
    </location>
</feature>
<evidence type="ECO:0000256" key="1">
    <source>
        <dbReference type="SAM" id="Coils"/>
    </source>
</evidence>
<dbReference type="Pfam" id="PF00564">
    <property type="entry name" value="PB1"/>
    <property type="match status" value="1"/>
</dbReference>
<feature type="compositionally biased region" description="Polar residues" evidence="2">
    <location>
        <begin position="820"/>
        <end position="830"/>
    </location>
</feature>
<dbReference type="InterPro" id="IPR053026">
    <property type="entry name" value="CDC42_GEF"/>
</dbReference>
<dbReference type="InterPro" id="IPR033511">
    <property type="entry name" value="Cdc24/Scd1_PH_dom"/>
</dbReference>
<dbReference type="Pfam" id="PF06395">
    <property type="entry name" value="CDC24"/>
    <property type="match status" value="1"/>
</dbReference>
<protein>
    <submittedName>
        <fullName evidence="5">Rho guanine nucleotide exchange factor scd1</fullName>
    </submittedName>
</protein>
<feature type="domain" description="DH" evidence="3">
    <location>
        <begin position="216"/>
        <end position="391"/>
    </location>
</feature>
<feature type="compositionally biased region" description="Basic and acidic residues" evidence="2">
    <location>
        <begin position="718"/>
        <end position="733"/>
    </location>
</feature>
<dbReference type="EMBL" id="MT508837">
    <property type="protein sequence ID" value="QNB56520.1"/>
    <property type="molecule type" value="mRNA"/>
</dbReference>
<feature type="region of interest" description="Disordered" evidence="2">
    <location>
        <begin position="592"/>
        <end position="739"/>
    </location>
</feature>
<accession>A0A7G6E948</accession>
<organism evidence="5">
    <name type="scientific">Hypsizygus marmoreus</name>
    <name type="common">White beech mushroom</name>
    <name type="synonym">Agaricus marmoreus</name>
    <dbReference type="NCBI Taxonomy" id="39966"/>
    <lineage>
        <taxon>Eukaryota</taxon>
        <taxon>Fungi</taxon>
        <taxon>Dikarya</taxon>
        <taxon>Basidiomycota</taxon>
        <taxon>Agaricomycotina</taxon>
        <taxon>Agaricomycetes</taxon>
        <taxon>Agaricomycetidae</taxon>
        <taxon>Agaricales</taxon>
        <taxon>Tricholomatineae</taxon>
        <taxon>Lyophyllaceae</taxon>
        <taxon>Hypsizygus</taxon>
    </lineage>
</organism>
<feature type="domain" description="PB1" evidence="4">
    <location>
        <begin position="969"/>
        <end position="1052"/>
    </location>
</feature>
<dbReference type="GO" id="GO:0005737">
    <property type="term" value="C:cytoplasm"/>
    <property type="evidence" value="ECO:0007669"/>
    <property type="project" value="TreeGrafter"/>
</dbReference>
<dbReference type="GO" id="GO:0000935">
    <property type="term" value="C:division septum"/>
    <property type="evidence" value="ECO:0007669"/>
    <property type="project" value="TreeGrafter"/>
</dbReference>
<dbReference type="GO" id="GO:0005634">
    <property type="term" value="C:nucleus"/>
    <property type="evidence" value="ECO:0007669"/>
    <property type="project" value="TreeGrafter"/>
</dbReference>
<feature type="compositionally biased region" description="Polar residues" evidence="2">
    <location>
        <begin position="199"/>
        <end position="217"/>
    </location>
</feature>
<feature type="region of interest" description="Disordered" evidence="2">
    <location>
        <begin position="787"/>
        <end position="933"/>
    </location>
</feature>
<dbReference type="Gene3D" id="1.20.900.10">
    <property type="entry name" value="Dbl homology (DH) domain"/>
    <property type="match status" value="1"/>
</dbReference>
<dbReference type="GO" id="GO:0005085">
    <property type="term" value="F:guanyl-nucleotide exchange factor activity"/>
    <property type="evidence" value="ECO:0007669"/>
    <property type="project" value="InterPro"/>
</dbReference>
<dbReference type="SMART" id="SM00666">
    <property type="entry name" value="PB1"/>
    <property type="match status" value="1"/>
</dbReference>
<dbReference type="Gene3D" id="3.10.20.90">
    <property type="entry name" value="Phosphatidylinositol 3-kinase Catalytic Subunit, Chain A, domain 1"/>
    <property type="match status" value="1"/>
</dbReference>
<dbReference type="AlphaFoldDB" id="A0A7G6E948"/>
<dbReference type="InterPro" id="IPR011993">
    <property type="entry name" value="PH-like_dom_sf"/>
</dbReference>
<feature type="compositionally biased region" description="Low complexity" evidence="2">
    <location>
        <begin position="687"/>
        <end position="700"/>
    </location>
</feature>
<dbReference type="CDD" id="cd05992">
    <property type="entry name" value="PB1"/>
    <property type="match status" value="1"/>
</dbReference>
<dbReference type="CDD" id="cd00160">
    <property type="entry name" value="RhoGEF"/>
    <property type="match status" value="1"/>
</dbReference>
<dbReference type="SUPFAM" id="SSF50729">
    <property type="entry name" value="PH domain-like"/>
    <property type="match status" value="1"/>
</dbReference>
<evidence type="ECO:0000259" key="4">
    <source>
        <dbReference type="PROSITE" id="PS51745"/>
    </source>
</evidence>
<reference evidence="5" key="1">
    <citation type="submission" date="2020-05" db="EMBL/GenBank/DDBJ databases">
        <authorList>
            <person name="Hao H."/>
        </authorList>
    </citation>
    <scope>NUCLEOTIDE SEQUENCE</scope>
</reference>
<gene>
    <name evidence="5" type="primary">cdc24</name>
</gene>
<dbReference type="SUPFAM" id="SSF48065">
    <property type="entry name" value="DBL homology domain (DH-domain)"/>
    <property type="match status" value="1"/>
</dbReference>